<dbReference type="Proteomes" id="UP000007259">
    <property type="component" value="Chromosome 9"/>
</dbReference>
<feature type="compositionally biased region" description="Pro residues" evidence="1">
    <location>
        <begin position="197"/>
        <end position="213"/>
    </location>
</feature>
<dbReference type="OrthoDB" id="260833at2759"/>
<dbReference type="Gene3D" id="3.10.20.90">
    <property type="entry name" value="Phosphatidylinositol 3-kinase Catalytic Subunit, Chain A, domain 1"/>
    <property type="match status" value="1"/>
</dbReference>
<dbReference type="SUPFAM" id="SSF54236">
    <property type="entry name" value="Ubiquitin-like"/>
    <property type="match status" value="1"/>
</dbReference>
<dbReference type="KEGG" id="lmi:LMXM_09_0180"/>
<dbReference type="VEuPathDB" id="TriTrypDB:LmxM.09.0180"/>
<dbReference type="AlphaFoldDB" id="E9AML7"/>
<dbReference type="RefSeq" id="XP_003872698.1">
    <property type="nucleotide sequence ID" value="XM_003872649.1"/>
</dbReference>
<sequence>MCTAAFRVSHPVACVSFVNTCEGPPHRSHPLPLPLLLPTSPPSTSAPNLHAFPVRALIPSARSAIGIGGAARAARDARKRVRCEWRQECTTCPIQSAEYRSLRICSLSLRILVCTTRVAPSWSRAAPIVFPCPQLNVLGQHRLRRRSSRSGPLTRPSSLTRRHLRLHCRQPLHNLSLTPRPSHSTFLLPAQPASPASTPPPPTHSHSPTPTPPTITTIAMPAYVLSTPLEARVAKCASLRAVNAVPVVVEEAQARGGKAHFSALARETTVAQLVAAVRGFRGVDAKKPVTLTVAGCSVSPSATLGELHDACKQADDGMLYVAYTAERSMGAALCTPCGSCAWN</sequence>
<feature type="region of interest" description="Disordered" evidence="1">
    <location>
        <begin position="174"/>
        <end position="214"/>
    </location>
</feature>
<gene>
    <name evidence="2" type="ORF">LMXM_09_0180</name>
</gene>
<protein>
    <recommendedName>
        <fullName evidence="4">Autophagy-related protein</fullName>
    </recommendedName>
</protein>
<evidence type="ECO:0008006" key="4">
    <source>
        <dbReference type="Google" id="ProtNLM"/>
    </source>
</evidence>
<keyword evidence="3" id="KW-1185">Reference proteome</keyword>
<feature type="compositionally biased region" description="Low complexity" evidence="1">
    <location>
        <begin position="149"/>
        <end position="159"/>
    </location>
</feature>
<dbReference type="GeneID" id="13447482"/>
<feature type="compositionally biased region" description="Polar residues" evidence="1">
    <location>
        <begin position="174"/>
        <end position="185"/>
    </location>
</feature>
<evidence type="ECO:0000256" key="1">
    <source>
        <dbReference type="SAM" id="MobiDB-lite"/>
    </source>
</evidence>
<proteinExistence type="predicted"/>
<dbReference type="EMBL" id="FR799562">
    <property type="protein sequence ID" value="CBZ24172.1"/>
    <property type="molecule type" value="Genomic_DNA"/>
</dbReference>
<dbReference type="InterPro" id="IPR029071">
    <property type="entry name" value="Ubiquitin-like_domsf"/>
</dbReference>
<organism evidence="2 3">
    <name type="scientific">Leishmania mexicana (strain MHOM/GT/2001/U1103)</name>
    <dbReference type="NCBI Taxonomy" id="929439"/>
    <lineage>
        <taxon>Eukaryota</taxon>
        <taxon>Discoba</taxon>
        <taxon>Euglenozoa</taxon>
        <taxon>Kinetoplastea</taxon>
        <taxon>Metakinetoplastina</taxon>
        <taxon>Trypanosomatida</taxon>
        <taxon>Trypanosomatidae</taxon>
        <taxon>Leishmaniinae</taxon>
        <taxon>Leishmania</taxon>
    </lineage>
</organism>
<feature type="region of interest" description="Disordered" evidence="1">
    <location>
        <begin position="141"/>
        <end position="160"/>
    </location>
</feature>
<dbReference type="FunFam" id="3.10.20.90:FF:000221">
    <property type="entry name" value="Autophagy-related protein"/>
    <property type="match status" value="1"/>
</dbReference>
<accession>E9AML7</accession>
<evidence type="ECO:0000313" key="2">
    <source>
        <dbReference type="EMBL" id="CBZ24172.1"/>
    </source>
</evidence>
<reference evidence="2 3" key="1">
    <citation type="journal article" date="2011" name="Genome Res.">
        <title>Chromosome and gene copy number variation allow major structural change between species and strains of Leishmania.</title>
        <authorList>
            <person name="Rogers M.B."/>
            <person name="Hilley J.D."/>
            <person name="Dickens N.J."/>
            <person name="Wilkes J."/>
            <person name="Bates P.A."/>
            <person name="Depledge D.P."/>
            <person name="Harris D."/>
            <person name="Her Y."/>
            <person name="Herzyk P."/>
            <person name="Imamura H."/>
            <person name="Otto T.D."/>
            <person name="Sanders M."/>
            <person name="Seeger K."/>
            <person name="Dujardin J.C."/>
            <person name="Berriman M."/>
            <person name="Smith D.F."/>
            <person name="Hertz-Fowler C."/>
            <person name="Mottram J.C."/>
        </authorList>
    </citation>
    <scope>NUCLEOTIDE SEQUENCE [LARGE SCALE GENOMIC DNA]</scope>
    <source>
        <strain evidence="2 3">MHOM/GT/2001/U1103</strain>
    </source>
</reference>
<evidence type="ECO:0000313" key="3">
    <source>
        <dbReference type="Proteomes" id="UP000007259"/>
    </source>
</evidence>
<name>E9AML7_LEIMU</name>